<reference evidence="2 3" key="1">
    <citation type="submission" date="2018-09" db="EMBL/GenBank/DDBJ databases">
        <title>Genomic investigation of the strawberry pathogen Phytophthora fragariae indicates pathogenicity is determined by transcriptional variation in three key races.</title>
        <authorList>
            <person name="Adams T.M."/>
            <person name="Armitage A.D."/>
            <person name="Sobczyk M.K."/>
            <person name="Bates H.J."/>
            <person name="Dunwell J.M."/>
            <person name="Nellist C.F."/>
            <person name="Harrison R.J."/>
        </authorList>
    </citation>
    <scope>NUCLEOTIDE SEQUENCE [LARGE SCALE GENOMIC DNA]</scope>
    <source>
        <strain evidence="2 3">BC-23</strain>
    </source>
</reference>
<protein>
    <submittedName>
        <fullName evidence="2">Uncharacterized protein</fullName>
    </submittedName>
</protein>
<organism evidence="2 3">
    <name type="scientific">Phytophthora fragariae</name>
    <dbReference type="NCBI Taxonomy" id="53985"/>
    <lineage>
        <taxon>Eukaryota</taxon>
        <taxon>Sar</taxon>
        <taxon>Stramenopiles</taxon>
        <taxon>Oomycota</taxon>
        <taxon>Peronosporomycetes</taxon>
        <taxon>Peronosporales</taxon>
        <taxon>Peronosporaceae</taxon>
        <taxon>Phytophthora</taxon>
    </lineage>
</organism>
<evidence type="ECO:0000313" key="2">
    <source>
        <dbReference type="EMBL" id="KAE9187056.1"/>
    </source>
</evidence>
<evidence type="ECO:0000256" key="1">
    <source>
        <dbReference type="SAM" id="Phobius"/>
    </source>
</evidence>
<dbReference type="AlphaFoldDB" id="A0A6G0MZD8"/>
<feature type="transmembrane region" description="Helical" evidence="1">
    <location>
        <begin position="110"/>
        <end position="131"/>
    </location>
</feature>
<name>A0A6G0MZD8_9STRA</name>
<proteinExistence type="predicted"/>
<dbReference type="Proteomes" id="UP000476176">
    <property type="component" value="Unassembled WGS sequence"/>
</dbReference>
<keyword evidence="1" id="KW-0812">Transmembrane</keyword>
<sequence length="155" mass="16655">MQAILGGNTAMDRDDRVGDAELGFPTLSTLERGDIHVLVRLPGDGPTTQPNPPAAEVAVPVEITSRVEGAPVKGYASRRAALVLYCAWFHFGLDIGIQVVFTFPRDEEEPIAGVVLAVPLCLCSTYCRLLVRRYPFSPGNGIAQFTSEATIVAQV</sequence>
<keyword evidence="1" id="KW-0472">Membrane</keyword>
<feature type="transmembrane region" description="Helical" evidence="1">
    <location>
        <begin position="82"/>
        <end position="104"/>
    </location>
</feature>
<dbReference type="EMBL" id="QXGC01002370">
    <property type="protein sequence ID" value="KAE9187056.1"/>
    <property type="molecule type" value="Genomic_DNA"/>
</dbReference>
<gene>
    <name evidence="2" type="ORF">PF004_g22909</name>
</gene>
<evidence type="ECO:0000313" key="3">
    <source>
        <dbReference type="Proteomes" id="UP000476176"/>
    </source>
</evidence>
<comment type="caution">
    <text evidence="2">The sequence shown here is derived from an EMBL/GenBank/DDBJ whole genome shotgun (WGS) entry which is preliminary data.</text>
</comment>
<accession>A0A6G0MZD8</accession>
<keyword evidence="1" id="KW-1133">Transmembrane helix</keyword>